<dbReference type="Proteomes" id="UP000694565">
    <property type="component" value="Unplaced"/>
</dbReference>
<feature type="compositionally biased region" description="Pro residues" evidence="1">
    <location>
        <begin position="9"/>
        <end position="21"/>
    </location>
</feature>
<dbReference type="InterPro" id="IPR027417">
    <property type="entry name" value="P-loop_NTPase"/>
</dbReference>
<reference evidence="2" key="1">
    <citation type="submission" date="2025-08" db="UniProtKB">
        <authorList>
            <consortium name="Ensembl"/>
        </authorList>
    </citation>
    <scope>IDENTIFICATION</scope>
</reference>
<reference evidence="2" key="2">
    <citation type="submission" date="2025-09" db="UniProtKB">
        <authorList>
            <consortium name="Ensembl"/>
        </authorList>
    </citation>
    <scope>IDENTIFICATION</scope>
</reference>
<dbReference type="PANTHER" id="PTHR14241:SF1">
    <property type="entry name" value="INTERFERON-INDUCED PROTEIN 44-RELATED"/>
    <property type="match status" value="1"/>
</dbReference>
<feature type="region of interest" description="Disordered" evidence="1">
    <location>
        <begin position="1"/>
        <end position="21"/>
    </location>
</feature>
<name>A0A8C2XR91_CYCLU</name>
<dbReference type="AlphaFoldDB" id="A0A8C2XR91"/>
<evidence type="ECO:0000313" key="2">
    <source>
        <dbReference type="Ensembl" id="ENSCLMP00005020387.1"/>
    </source>
</evidence>
<dbReference type="GeneTree" id="ENSGT00940000160560"/>
<accession>A0A8C2XR91</accession>
<dbReference type="Ensembl" id="ENSCLMT00005021425.1">
    <property type="protein sequence ID" value="ENSCLMP00005020387.1"/>
    <property type="gene ID" value="ENSCLMG00005010180.1"/>
</dbReference>
<gene>
    <name evidence="2" type="primary">LOC117727144</name>
</gene>
<dbReference type="Gene3D" id="3.40.50.300">
    <property type="entry name" value="P-loop containing nucleotide triphosphate hydrolases"/>
    <property type="match status" value="1"/>
</dbReference>
<evidence type="ECO:0008006" key="4">
    <source>
        <dbReference type="Google" id="ProtNLM"/>
    </source>
</evidence>
<dbReference type="GO" id="GO:0006955">
    <property type="term" value="P:immune response"/>
    <property type="evidence" value="ECO:0007669"/>
    <property type="project" value="TreeGrafter"/>
</dbReference>
<dbReference type="PANTHER" id="PTHR14241">
    <property type="entry name" value="INTERFERON-INDUCED PROTEIN 44"/>
    <property type="match status" value="1"/>
</dbReference>
<organism evidence="2 3">
    <name type="scientific">Cyclopterus lumpus</name>
    <name type="common">Lumpsucker</name>
    <dbReference type="NCBI Taxonomy" id="8103"/>
    <lineage>
        <taxon>Eukaryota</taxon>
        <taxon>Metazoa</taxon>
        <taxon>Chordata</taxon>
        <taxon>Craniata</taxon>
        <taxon>Vertebrata</taxon>
        <taxon>Euteleostomi</taxon>
        <taxon>Actinopterygii</taxon>
        <taxon>Neopterygii</taxon>
        <taxon>Teleostei</taxon>
        <taxon>Neoteleostei</taxon>
        <taxon>Acanthomorphata</taxon>
        <taxon>Eupercaria</taxon>
        <taxon>Perciformes</taxon>
        <taxon>Cottioidei</taxon>
        <taxon>Cottales</taxon>
        <taxon>Cyclopteridae</taxon>
        <taxon>Cyclopterus</taxon>
    </lineage>
</organism>
<proteinExistence type="predicted"/>
<evidence type="ECO:0000256" key="1">
    <source>
        <dbReference type="SAM" id="MobiDB-lite"/>
    </source>
</evidence>
<protein>
    <recommendedName>
        <fullName evidence="4">G domain-containing protein</fullName>
    </recommendedName>
</protein>
<dbReference type="SUPFAM" id="SSF52540">
    <property type="entry name" value="P-loop containing nucleoside triphosphate hydrolases"/>
    <property type="match status" value="1"/>
</dbReference>
<evidence type="ECO:0000313" key="3">
    <source>
        <dbReference type="Proteomes" id="UP000694565"/>
    </source>
</evidence>
<keyword evidence="3" id="KW-1185">Reference proteome</keyword>
<sequence>MGSNSSQPEPQPPPQVVHRFTPPPSLCFDEPWRRIDWGDKQSALQYVKDYNPPTEGQQIRILLHGPVGAGKSSFINSVQSVLQGRMCIKTLVSTSQSCFTKRYMTYEFEKKSLDSFYPFVINDMMGLKDGSFRNQRVHVKDIKRALKGHILDGYRFNPESKLSKEDPYYNPSPGVNDKVHVLVSVIDANTVSQLEDKVVKAIWAIREEASELGIPQVAIFTKIDELCPEIQKDVRNVYKSKILKKAMQRFSEEVGIPMNCIFAVWNYHEDISLSNDNDALILSALTSIMNAGGDFLNTVRE</sequence>